<comment type="caution">
    <text evidence="2">The sequence shown here is derived from an EMBL/GenBank/DDBJ whole genome shotgun (WGS) entry which is preliminary data.</text>
</comment>
<dbReference type="EMBL" id="MSLT01000018">
    <property type="protein sequence ID" value="OUD13109.1"/>
    <property type="molecule type" value="Genomic_DNA"/>
</dbReference>
<keyword evidence="1" id="KW-0812">Transmembrane</keyword>
<keyword evidence="1" id="KW-0472">Membrane</keyword>
<reference evidence="2 3" key="1">
    <citation type="submission" date="2016-12" db="EMBL/GenBank/DDBJ databases">
        <title>Thioflexothrix psekupsii D3 genome sequencing and assembly.</title>
        <authorList>
            <person name="Fomenkov A."/>
            <person name="Vincze T."/>
            <person name="Grabovich M."/>
            <person name="Anton B.P."/>
            <person name="Dubinina G."/>
            <person name="Orlova M."/>
            <person name="Belousova E."/>
            <person name="Roberts R.J."/>
        </authorList>
    </citation>
    <scope>NUCLEOTIDE SEQUENCE [LARGE SCALE GENOMIC DNA]</scope>
    <source>
        <strain evidence="2">D3</strain>
    </source>
</reference>
<sequence length="315" mass="36788">MVILEKSPSHFIFRLSSHWTHWIDFLIGFSIGFLILLFNAFVILFILAAISGSGRSQLHCQYSLQNHVHCQITAHRSRLLDTMEQHDIRETHRANVEVTRRGFAIYLYGAQQQEALFTVVESRDHAEDIAQRINHFIQQPIADTLTLENLQEYWLVGLGSRTGGVVMFILIFVGALYFRPHFAGTQTTPWVWRVGLFTVRVLFFGVDVAWRLLRQFQTTTIYLNKTNNTCKVVRHHLWHRLFFQPQEVSCALSDARLQIRRLSQENQAIDYRLSLHVSGQEYKIAYYHAPLSQKQHDQLAQQIQYLEQYLLSESS</sequence>
<evidence type="ECO:0000256" key="1">
    <source>
        <dbReference type="SAM" id="Phobius"/>
    </source>
</evidence>
<evidence type="ECO:0000313" key="2">
    <source>
        <dbReference type="EMBL" id="OUD13109.1"/>
    </source>
</evidence>
<dbReference type="RefSeq" id="WP_086488555.1">
    <property type="nucleotide sequence ID" value="NZ_MSLT01000018.1"/>
</dbReference>
<dbReference type="Proteomes" id="UP000194798">
    <property type="component" value="Unassembled WGS sequence"/>
</dbReference>
<protein>
    <submittedName>
        <fullName evidence="2">Uncharacterized protein</fullName>
    </submittedName>
</protein>
<name>A0A251X7E3_9GAMM</name>
<organism evidence="2 3">
    <name type="scientific">Thioflexithrix psekupsensis</name>
    <dbReference type="NCBI Taxonomy" id="1570016"/>
    <lineage>
        <taxon>Bacteria</taxon>
        <taxon>Pseudomonadati</taxon>
        <taxon>Pseudomonadota</taxon>
        <taxon>Gammaproteobacteria</taxon>
        <taxon>Thiotrichales</taxon>
        <taxon>Thioflexithrix</taxon>
    </lineage>
</organism>
<evidence type="ECO:0000313" key="3">
    <source>
        <dbReference type="Proteomes" id="UP000194798"/>
    </source>
</evidence>
<dbReference type="AlphaFoldDB" id="A0A251X7E3"/>
<feature type="transmembrane region" description="Helical" evidence="1">
    <location>
        <begin position="25"/>
        <end position="50"/>
    </location>
</feature>
<feature type="transmembrane region" description="Helical" evidence="1">
    <location>
        <begin position="153"/>
        <end position="178"/>
    </location>
</feature>
<gene>
    <name evidence="2" type="ORF">TPSD3_10695</name>
</gene>
<proteinExistence type="predicted"/>
<feature type="transmembrane region" description="Helical" evidence="1">
    <location>
        <begin position="190"/>
        <end position="210"/>
    </location>
</feature>
<keyword evidence="1" id="KW-1133">Transmembrane helix</keyword>
<keyword evidence="3" id="KW-1185">Reference proteome</keyword>
<accession>A0A251X7E3</accession>